<dbReference type="STRING" id="865938.Weevi_1420"/>
<dbReference type="AlphaFoldDB" id="F0NYC4"/>
<evidence type="ECO:0000259" key="7">
    <source>
        <dbReference type="Pfam" id="PF02687"/>
    </source>
</evidence>
<feature type="transmembrane region" description="Helical" evidence="6">
    <location>
        <begin position="20"/>
        <end position="44"/>
    </location>
</feature>
<sequence length="403" mass="46439">MRLHSSILLDKLFRKNISFVRLFSFLLFSIIGFYIILLASHLYLDLSPKLKDNSALWKGNYLIISKKVSAINTLTRKQNTFDEREINELKSQEFVKQLGIFRSSQFPVKLQISGVAGIRGFSTDLFLESIPNSFLEVDNERWQWKEGDAYIPIILPKNYLNLYNFGFASSQGLPQVSEGLFKQIPFQLLLGKGENQQLYQAKIIDFTTKINTILVPDNFLEWANTHYQTDQKNTPSSRLIIETNALSGSKALPFLEQKEYDINRDELKNNEILFYLKIGFSVTLLIGLLIVVASIWLLIINFQLIVEKNKEKLRDLHYIGYSPQQLIRPYVSYTIFSLLLTFVIALLAVWFSVRSIYAKLNELNINSNSNFIEVVLIGFGLMLLLLVINSLYLSYSIRKTIVS</sequence>
<keyword evidence="2" id="KW-1003">Cell membrane</keyword>
<keyword evidence="9" id="KW-1185">Reference proteome</keyword>
<dbReference type="Pfam" id="PF02687">
    <property type="entry name" value="FtsX"/>
    <property type="match status" value="1"/>
</dbReference>
<evidence type="ECO:0000256" key="3">
    <source>
        <dbReference type="ARBA" id="ARBA00022692"/>
    </source>
</evidence>
<feature type="transmembrane region" description="Helical" evidence="6">
    <location>
        <begin position="330"/>
        <end position="351"/>
    </location>
</feature>
<dbReference type="GO" id="GO:0005886">
    <property type="term" value="C:plasma membrane"/>
    <property type="evidence" value="ECO:0007669"/>
    <property type="project" value="UniProtKB-SubCell"/>
</dbReference>
<dbReference type="EMBL" id="CP002455">
    <property type="protein sequence ID" value="ADX68121.1"/>
    <property type="molecule type" value="Genomic_DNA"/>
</dbReference>
<dbReference type="eggNOG" id="COG0577">
    <property type="taxonomic scope" value="Bacteria"/>
</dbReference>
<evidence type="ECO:0000256" key="1">
    <source>
        <dbReference type="ARBA" id="ARBA00004651"/>
    </source>
</evidence>
<name>F0NYC4_WEEVC</name>
<reference evidence="9" key="2">
    <citation type="journal article" date="2011" name="Stand. Genomic Sci.">
        <title>Complete genome sequence of Weeksella virosa type strain (9751T).</title>
        <authorList>
            <person name="Lang E."/>
            <person name="Teshima H."/>
            <person name="Lucas S."/>
            <person name="Lapidus A."/>
            <person name="Hammon N."/>
            <person name="Deshpande S."/>
            <person name="Nolan M."/>
            <person name="Cheng J."/>
            <person name="Pitluck S."/>
            <person name="Liolios K."/>
            <person name="Pagani I."/>
            <person name="Mikhailova N."/>
            <person name="Ivanova N."/>
            <person name="Mavromatis K."/>
            <person name="Pati A."/>
            <person name="Tapia R."/>
            <person name="Han C."/>
            <person name="Goodwin L."/>
            <person name="Chen A."/>
            <person name="Palaniappan K."/>
            <person name="Land M."/>
            <person name="Hauser L."/>
            <person name="Chang Y."/>
            <person name="Jeffries C."/>
            <person name="Brambilla E."/>
            <person name="Kopitz M."/>
            <person name="Rohde M."/>
            <person name="Goker M."/>
            <person name="Tindall B."/>
            <person name="Detter J."/>
            <person name="Woyke T."/>
            <person name="Bristow J."/>
            <person name="Eisen J."/>
            <person name="Markowitz V."/>
            <person name="Hugenholtz P."/>
            <person name="Klenk H."/>
            <person name="Kyrpides N."/>
        </authorList>
    </citation>
    <scope>NUCLEOTIDE SEQUENCE [LARGE SCALE GENOMIC DNA]</scope>
    <source>
        <strain evidence="9">ATCC 43766 / DSM 16922 / JCM 21250 / NBRC 16016 / NCTC 11634 / CL345/78</strain>
    </source>
</reference>
<evidence type="ECO:0000256" key="2">
    <source>
        <dbReference type="ARBA" id="ARBA00022475"/>
    </source>
</evidence>
<accession>F0NYC4</accession>
<protein>
    <recommendedName>
        <fullName evidence="7">ABC3 transporter permease C-terminal domain-containing protein</fullName>
    </recommendedName>
</protein>
<dbReference type="KEGG" id="wvi:Weevi_1420"/>
<dbReference type="RefSeq" id="WP_013598510.1">
    <property type="nucleotide sequence ID" value="NC_015144.1"/>
</dbReference>
<organism evidence="8 9">
    <name type="scientific">Weeksella virosa (strain ATCC 43766 / DSM 16922 / JCM 21250 / CCUG 30538 / CDC 9751 / IAM 14551 / NBRC 16016 / NCTC 11634 / CL345/78)</name>
    <dbReference type="NCBI Taxonomy" id="865938"/>
    <lineage>
        <taxon>Bacteria</taxon>
        <taxon>Pseudomonadati</taxon>
        <taxon>Bacteroidota</taxon>
        <taxon>Flavobacteriia</taxon>
        <taxon>Flavobacteriales</taxon>
        <taxon>Weeksellaceae</taxon>
        <taxon>Weeksella</taxon>
    </lineage>
</organism>
<evidence type="ECO:0000256" key="6">
    <source>
        <dbReference type="SAM" id="Phobius"/>
    </source>
</evidence>
<dbReference type="InterPro" id="IPR003838">
    <property type="entry name" value="ABC3_permease_C"/>
</dbReference>
<comment type="subcellular location">
    <subcellularLocation>
        <location evidence="1">Cell membrane</location>
        <topology evidence="1">Multi-pass membrane protein</topology>
    </subcellularLocation>
</comment>
<dbReference type="Proteomes" id="UP000008641">
    <property type="component" value="Chromosome"/>
</dbReference>
<feature type="transmembrane region" description="Helical" evidence="6">
    <location>
        <begin position="272"/>
        <end position="300"/>
    </location>
</feature>
<evidence type="ECO:0000313" key="9">
    <source>
        <dbReference type="Proteomes" id="UP000008641"/>
    </source>
</evidence>
<feature type="transmembrane region" description="Helical" evidence="6">
    <location>
        <begin position="371"/>
        <end position="393"/>
    </location>
</feature>
<gene>
    <name evidence="8" type="ordered locus">Weevi_1420</name>
</gene>
<reference evidence="8 9" key="1">
    <citation type="journal article" date="2011" name="Stand. Genomic Sci.">
        <title>Complete genome sequence of Weeksella virosa type strain (9751).</title>
        <authorList>
            <person name="Lang E."/>
            <person name="Teshima H."/>
            <person name="Lucas S."/>
            <person name="Lapidus A."/>
            <person name="Hammon N."/>
            <person name="Deshpande S."/>
            <person name="Nolan M."/>
            <person name="Cheng J.F."/>
            <person name="Pitluck S."/>
            <person name="Liolios K."/>
            <person name="Pagani I."/>
            <person name="Mikhailova N."/>
            <person name="Ivanova N."/>
            <person name="Mavromatis K."/>
            <person name="Pati A."/>
            <person name="Tapia R."/>
            <person name="Han C."/>
            <person name="Goodwin L."/>
            <person name="Chen A."/>
            <person name="Palaniappan K."/>
            <person name="Land M."/>
            <person name="Hauser L."/>
            <person name="Chang Y.J."/>
            <person name="Jeffries C.D."/>
            <person name="Brambilla E.M."/>
            <person name="Kopitz M."/>
            <person name="Rohde M."/>
            <person name="Goker M."/>
            <person name="Tindall B.J."/>
            <person name="Detter J.C."/>
            <person name="Woyke T."/>
            <person name="Bristow J."/>
            <person name="Eisen J.A."/>
            <person name="Markowitz V."/>
            <person name="Hugenholtz P."/>
            <person name="Klenk H.P."/>
            <person name="Kyrpides N.C."/>
        </authorList>
    </citation>
    <scope>NUCLEOTIDE SEQUENCE [LARGE SCALE GENOMIC DNA]</scope>
    <source>
        <strain evidence="9">ATCC 43766 / DSM 16922 / JCM 21250 / NBRC 16016 / NCTC 11634 / CL345/78</strain>
    </source>
</reference>
<keyword evidence="3 6" id="KW-0812">Transmembrane</keyword>
<feature type="domain" description="ABC3 transporter permease C-terminal" evidence="7">
    <location>
        <begin position="285"/>
        <end position="400"/>
    </location>
</feature>
<dbReference type="HOGENOM" id="CLU_699595_0_0_10"/>
<evidence type="ECO:0000256" key="4">
    <source>
        <dbReference type="ARBA" id="ARBA00022989"/>
    </source>
</evidence>
<dbReference type="OrthoDB" id="1011751at2"/>
<keyword evidence="5 6" id="KW-0472">Membrane</keyword>
<proteinExistence type="predicted"/>
<evidence type="ECO:0000313" key="8">
    <source>
        <dbReference type="EMBL" id="ADX68121.1"/>
    </source>
</evidence>
<keyword evidence="4 6" id="KW-1133">Transmembrane helix</keyword>
<evidence type="ECO:0000256" key="5">
    <source>
        <dbReference type="ARBA" id="ARBA00023136"/>
    </source>
</evidence>